<dbReference type="SUPFAM" id="SSF52540">
    <property type="entry name" value="P-loop containing nucleoside triphosphate hydrolases"/>
    <property type="match status" value="1"/>
</dbReference>
<dbReference type="OrthoDB" id="9989112at2759"/>
<dbReference type="InterPro" id="IPR050209">
    <property type="entry name" value="Rab_GTPases_membrane_traffic"/>
</dbReference>
<evidence type="ECO:0008006" key="4">
    <source>
        <dbReference type="Google" id="ProtNLM"/>
    </source>
</evidence>
<organism evidence="2 3">
    <name type="scientific">Wickerhamomyces mucosus</name>
    <dbReference type="NCBI Taxonomy" id="1378264"/>
    <lineage>
        <taxon>Eukaryota</taxon>
        <taxon>Fungi</taxon>
        <taxon>Dikarya</taxon>
        <taxon>Ascomycota</taxon>
        <taxon>Saccharomycotina</taxon>
        <taxon>Saccharomycetes</taxon>
        <taxon>Phaffomycetales</taxon>
        <taxon>Wickerhamomycetaceae</taxon>
        <taxon>Wickerhamomyces</taxon>
    </lineage>
</organism>
<gene>
    <name evidence="2" type="ORF">WICMUC_005732</name>
</gene>
<keyword evidence="3" id="KW-1185">Reference proteome</keyword>
<sequence>MSQNNTIQSVISTHKEKYDYLTKLILVGGSGTGKTSILQQFLSSSFTKRSQTIGVQFYSKIIQINDTVLKLQIWDTAGQERFRSMTRSYYRGSAGVLLVFDISNKNSLYELKDYIQDIQELTNNASIVIVGNKLDIYENIDPTQRVTDEDVEEVMDRIENAEYMRVSALTGENIFKAFYILSSSILTKVELGLIDPEVDSYGIQYGDLPYENQLNTIDTQQISDGYVNTRFGLTNVIKRKTTTLSLVERSGRKTTTIQPRCSC</sequence>
<dbReference type="CDD" id="cd00154">
    <property type="entry name" value="Rab"/>
    <property type="match status" value="1"/>
</dbReference>
<dbReference type="SMART" id="SM00177">
    <property type="entry name" value="ARF"/>
    <property type="match status" value="1"/>
</dbReference>
<dbReference type="PROSITE" id="PS51417">
    <property type="entry name" value="ARF"/>
    <property type="match status" value="1"/>
</dbReference>
<dbReference type="NCBIfam" id="TIGR00231">
    <property type="entry name" value="small_GTP"/>
    <property type="match status" value="1"/>
</dbReference>
<dbReference type="GO" id="GO:0003924">
    <property type="term" value="F:GTPase activity"/>
    <property type="evidence" value="ECO:0007669"/>
    <property type="project" value="InterPro"/>
</dbReference>
<dbReference type="SMART" id="SM00173">
    <property type="entry name" value="RAS"/>
    <property type="match status" value="1"/>
</dbReference>
<dbReference type="SMART" id="SM00174">
    <property type="entry name" value="RHO"/>
    <property type="match status" value="1"/>
</dbReference>
<name>A0A9P8P3U1_9ASCO</name>
<dbReference type="PRINTS" id="PR00449">
    <property type="entry name" value="RASTRNSFRMNG"/>
</dbReference>
<protein>
    <recommendedName>
        <fullName evidence="4">GTP-binding protein</fullName>
    </recommendedName>
</protein>
<dbReference type="InterPro" id="IPR027417">
    <property type="entry name" value="P-loop_NTPase"/>
</dbReference>
<dbReference type="Gene3D" id="3.40.50.300">
    <property type="entry name" value="P-loop containing nucleotide triphosphate hydrolases"/>
    <property type="match status" value="1"/>
</dbReference>
<evidence type="ECO:0000313" key="2">
    <source>
        <dbReference type="EMBL" id="KAH3664347.1"/>
    </source>
</evidence>
<dbReference type="Proteomes" id="UP000769528">
    <property type="component" value="Unassembled WGS sequence"/>
</dbReference>
<dbReference type="EMBL" id="JAEUBF010001473">
    <property type="protein sequence ID" value="KAH3664347.1"/>
    <property type="molecule type" value="Genomic_DNA"/>
</dbReference>
<reference evidence="2" key="2">
    <citation type="submission" date="2021-01" db="EMBL/GenBank/DDBJ databases">
        <authorList>
            <person name="Schikora-Tamarit M.A."/>
        </authorList>
    </citation>
    <scope>NUCLEOTIDE SEQUENCE</scope>
    <source>
        <strain evidence="2">CBS6341</strain>
    </source>
</reference>
<dbReference type="FunFam" id="3.40.50.300:FF:001329">
    <property type="entry name" value="Small GTP-binding protein, putative"/>
    <property type="match status" value="1"/>
</dbReference>
<evidence type="ECO:0000256" key="1">
    <source>
        <dbReference type="ARBA" id="ARBA00006270"/>
    </source>
</evidence>
<dbReference type="PANTHER" id="PTHR47979">
    <property type="entry name" value="DRAB11-RELATED"/>
    <property type="match status" value="1"/>
</dbReference>
<comment type="caution">
    <text evidence="2">The sequence shown here is derived from an EMBL/GenBank/DDBJ whole genome shotgun (WGS) entry which is preliminary data.</text>
</comment>
<proteinExistence type="inferred from homology"/>
<dbReference type="SMART" id="SM00176">
    <property type="entry name" value="RAN"/>
    <property type="match status" value="1"/>
</dbReference>
<dbReference type="InterPro" id="IPR001806">
    <property type="entry name" value="Small_GTPase"/>
</dbReference>
<dbReference type="Pfam" id="PF00071">
    <property type="entry name" value="Ras"/>
    <property type="match status" value="1"/>
</dbReference>
<dbReference type="PROSITE" id="PS51419">
    <property type="entry name" value="RAB"/>
    <property type="match status" value="1"/>
</dbReference>
<dbReference type="PROSITE" id="PS51421">
    <property type="entry name" value="RAS"/>
    <property type="match status" value="1"/>
</dbReference>
<dbReference type="InterPro" id="IPR005225">
    <property type="entry name" value="Small_GTP-bd"/>
</dbReference>
<dbReference type="GO" id="GO:0005525">
    <property type="term" value="F:GTP binding"/>
    <property type="evidence" value="ECO:0007669"/>
    <property type="project" value="InterPro"/>
</dbReference>
<dbReference type="SMART" id="SM00175">
    <property type="entry name" value="RAB"/>
    <property type="match status" value="1"/>
</dbReference>
<comment type="similarity">
    <text evidence="1">Belongs to the small GTPase superfamily. Rab family.</text>
</comment>
<reference evidence="2" key="1">
    <citation type="journal article" date="2021" name="Open Biol.">
        <title>Shared evolutionary footprints suggest mitochondrial oxidative damage underlies multiple complex I losses in fungi.</title>
        <authorList>
            <person name="Schikora-Tamarit M.A."/>
            <person name="Marcet-Houben M."/>
            <person name="Nosek J."/>
            <person name="Gabaldon T."/>
        </authorList>
    </citation>
    <scope>NUCLEOTIDE SEQUENCE</scope>
    <source>
        <strain evidence="2">CBS6341</strain>
    </source>
</reference>
<accession>A0A9P8P3U1</accession>
<evidence type="ECO:0000313" key="3">
    <source>
        <dbReference type="Proteomes" id="UP000769528"/>
    </source>
</evidence>
<dbReference type="AlphaFoldDB" id="A0A9P8P3U1"/>